<dbReference type="RefSeq" id="XP_024780291.1">
    <property type="nucleotide sequence ID" value="XM_024918204.1"/>
</dbReference>
<reference evidence="2 3" key="1">
    <citation type="submission" date="2016-07" db="EMBL/GenBank/DDBJ databases">
        <title>Multiple horizontal gene transfer events from other fungi enriched the ability of initially mycotrophic Trichoderma (Ascomycota) to feed on dead plant biomass.</title>
        <authorList>
            <consortium name="DOE Joint Genome Institute"/>
            <person name="Aerts A."/>
            <person name="Atanasova L."/>
            <person name="Chenthamara K."/>
            <person name="Zhang J."/>
            <person name="Grujic M."/>
            <person name="Henrissat B."/>
            <person name="Kuo A."/>
            <person name="Salamov A."/>
            <person name="Lipzen A."/>
            <person name="Labutti K."/>
            <person name="Barry K."/>
            <person name="Miao Y."/>
            <person name="Rahimi M.J."/>
            <person name="Shen Q."/>
            <person name="Grigoriev I.V."/>
            <person name="Kubicek C.P."/>
            <person name="Druzhinina I.S."/>
        </authorList>
    </citation>
    <scope>NUCLEOTIDE SEQUENCE [LARGE SCALE GENOMIC DNA]</scope>
    <source>
        <strain evidence="2 3">CBS 226.95</strain>
    </source>
</reference>
<accession>A0A2T4AU67</accession>
<dbReference type="GeneID" id="36626773"/>
<dbReference type="AlphaFoldDB" id="A0A2T4AU67"/>
<evidence type="ECO:0000313" key="3">
    <source>
        <dbReference type="Proteomes" id="UP000241690"/>
    </source>
</evidence>
<evidence type="ECO:0000256" key="1">
    <source>
        <dbReference type="SAM" id="Phobius"/>
    </source>
</evidence>
<dbReference type="Proteomes" id="UP000241690">
    <property type="component" value="Unassembled WGS sequence"/>
</dbReference>
<feature type="transmembrane region" description="Helical" evidence="1">
    <location>
        <begin position="6"/>
        <end position="27"/>
    </location>
</feature>
<keyword evidence="3" id="KW-1185">Reference proteome</keyword>
<organism evidence="2 3">
    <name type="scientific">Trichoderma harzianum CBS 226.95</name>
    <dbReference type="NCBI Taxonomy" id="983964"/>
    <lineage>
        <taxon>Eukaryota</taxon>
        <taxon>Fungi</taxon>
        <taxon>Dikarya</taxon>
        <taxon>Ascomycota</taxon>
        <taxon>Pezizomycotina</taxon>
        <taxon>Sordariomycetes</taxon>
        <taxon>Hypocreomycetidae</taxon>
        <taxon>Hypocreales</taxon>
        <taxon>Hypocreaceae</taxon>
        <taxon>Trichoderma</taxon>
    </lineage>
</organism>
<sequence length="69" mass="7687">MSLPPLDAACGFCVAWAVFSFSLLVPWSMIVWRFGPQAIEIDHLDLDLLVLQSTRITPTANKENSRIAI</sequence>
<evidence type="ECO:0000313" key="2">
    <source>
        <dbReference type="EMBL" id="PTB60614.1"/>
    </source>
</evidence>
<dbReference type="EMBL" id="KZ679675">
    <property type="protein sequence ID" value="PTB60614.1"/>
    <property type="molecule type" value="Genomic_DNA"/>
</dbReference>
<keyword evidence="1" id="KW-0812">Transmembrane</keyword>
<name>A0A2T4AU67_TRIHA</name>
<protein>
    <submittedName>
        <fullName evidence="2">Uncharacterized protein</fullName>
    </submittedName>
</protein>
<proteinExistence type="predicted"/>
<keyword evidence="1" id="KW-0472">Membrane</keyword>
<keyword evidence="1" id="KW-1133">Transmembrane helix</keyword>
<gene>
    <name evidence="2" type="ORF">M431DRAFT_502745</name>
</gene>